<feature type="transmembrane region" description="Helical" evidence="26">
    <location>
        <begin position="85"/>
        <end position="104"/>
    </location>
</feature>
<dbReference type="Pfam" id="PF16885">
    <property type="entry name" value="CAC1F_C"/>
    <property type="match status" value="1"/>
</dbReference>
<name>A0A6B0SBP7_9CETA</name>
<dbReference type="InterPro" id="IPR002077">
    <property type="entry name" value="VDCCAlpha1"/>
</dbReference>
<reference evidence="28" key="1">
    <citation type="submission" date="2019-10" db="EMBL/GenBank/DDBJ databases">
        <title>The sequence and de novo assembly of the wild yak genome.</title>
        <authorList>
            <person name="Liu Y."/>
        </authorList>
    </citation>
    <scope>NUCLEOTIDE SEQUENCE [LARGE SCALE GENOMIC DNA]</scope>
    <source>
        <strain evidence="28">WY2019</strain>
    </source>
</reference>
<evidence type="ECO:0000256" key="19">
    <source>
        <dbReference type="ARBA" id="ARBA00054074"/>
    </source>
</evidence>
<dbReference type="InterPro" id="IPR031688">
    <property type="entry name" value="CAC1F_C"/>
</dbReference>
<evidence type="ECO:0000256" key="22">
    <source>
        <dbReference type="PIRSR" id="PIRSR602077-1"/>
    </source>
</evidence>
<evidence type="ECO:0000256" key="23">
    <source>
        <dbReference type="PIRSR" id="PIRSR602077-3"/>
    </source>
</evidence>
<dbReference type="EMBL" id="VBQZ03000294">
    <property type="protein sequence ID" value="MXQ98835.1"/>
    <property type="molecule type" value="Genomic_DNA"/>
</dbReference>
<evidence type="ECO:0000256" key="12">
    <source>
        <dbReference type="ARBA" id="ARBA00023065"/>
    </source>
</evidence>
<keyword evidence="6 26" id="KW-0812">Transmembrane</keyword>
<feature type="domain" description="Voltage-dependent calcium channel alpha-1 subunit IQ" evidence="27">
    <location>
        <begin position="1507"/>
        <end position="1541"/>
    </location>
</feature>
<keyword evidence="13 26" id="KW-0472">Membrane</keyword>
<feature type="region of interest" description="Disordered" evidence="25">
    <location>
        <begin position="1710"/>
        <end position="1735"/>
    </location>
</feature>
<dbReference type="GO" id="GO:0005891">
    <property type="term" value="C:voltage-gated calcium channel complex"/>
    <property type="evidence" value="ECO:0007669"/>
    <property type="project" value="InterPro"/>
</dbReference>
<dbReference type="InterPro" id="IPR027359">
    <property type="entry name" value="Volt_channel_dom_sf"/>
</dbReference>
<dbReference type="SUPFAM" id="SSF81324">
    <property type="entry name" value="Voltage-gated potassium channels"/>
    <property type="match status" value="4"/>
</dbReference>
<dbReference type="FunFam" id="1.20.120.350:FF:000006">
    <property type="entry name" value="Voltage-dependent L-type calcium channel subunit alpha"/>
    <property type="match status" value="1"/>
</dbReference>
<keyword evidence="2" id="KW-0813">Transport</keyword>
<evidence type="ECO:0000256" key="5">
    <source>
        <dbReference type="ARBA" id="ARBA00022673"/>
    </source>
</evidence>
<evidence type="ECO:0000256" key="17">
    <source>
        <dbReference type="ARBA" id="ARBA00023305"/>
    </source>
</evidence>
<keyword evidence="4" id="KW-0716">Sensory transduction</keyword>
<dbReference type="Gene3D" id="1.20.120.350">
    <property type="entry name" value="Voltage-gated potassium channels. Chain C"/>
    <property type="match status" value="4"/>
</dbReference>
<keyword evidence="14" id="KW-1015">Disulfide bond</keyword>
<evidence type="ECO:0000313" key="28">
    <source>
        <dbReference type="EMBL" id="MXQ98835.1"/>
    </source>
</evidence>
<feature type="transmembrane region" description="Helical" evidence="26">
    <location>
        <begin position="679"/>
        <end position="701"/>
    </location>
</feature>
<comment type="similarity">
    <text evidence="20">Belongs to the calcium channel alpha-1 subunit (TC 1.A.1.11) family. CACNA1F subfamily.</text>
</comment>
<dbReference type="GO" id="GO:0046872">
    <property type="term" value="F:metal ion binding"/>
    <property type="evidence" value="ECO:0007669"/>
    <property type="project" value="UniProtKB-KW"/>
</dbReference>
<evidence type="ECO:0000256" key="16">
    <source>
        <dbReference type="ARBA" id="ARBA00023303"/>
    </source>
</evidence>
<feature type="compositionally biased region" description="Basic and acidic residues" evidence="25">
    <location>
        <begin position="1"/>
        <end position="11"/>
    </location>
</feature>
<evidence type="ECO:0000259" key="27">
    <source>
        <dbReference type="SMART" id="SM01062"/>
    </source>
</evidence>
<keyword evidence="16" id="KW-0407">Ion channel</keyword>
<evidence type="ECO:0000256" key="15">
    <source>
        <dbReference type="ARBA" id="ARBA00023180"/>
    </source>
</evidence>
<keyword evidence="15 23" id="KW-0325">Glycoprotein</keyword>
<evidence type="ECO:0000256" key="2">
    <source>
        <dbReference type="ARBA" id="ARBA00022448"/>
    </source>
</evidence>
<proteinExistence type="inferred from homology"/>
<comment type="subcellular location">
    <subcellularLocation>
        <location evidence="1 24">Membrane</location>
        <topology evidence="1 24">Multi-pass membrane protein</topology>
    </subcellularLocation>
</comment>
<feature type="transmembrane region" description="Helical" evidence="26">
    <location>
        <begin position="156"/>
        <end position="174"/>
    </location>
</feature>
<evidence type="ECO:0000256" key="21">
    <source>
        <dbReference type="ARBA" id="ARBA00062383"/>
    </source>
</evidence>
<evidence type="ECO:0000313" key="29">
    <source>
        <dbReference type="Proteomes" id="UP000322234"/>
    </source>
</evidence>
<dbReference type="GO" id="GO:0008331">
    <property type="term" value="F:high voltage-gated calcium channel activity"/>
    <property type="evidence" value="ECO:0007669"/>
    <property type="project" value="TreeGrafter"/>
</dbReference>
<feature type="transmembrane region" description="Helical" evidence="26">
    <location>
        <begin position="881"/>
        <end position="907"/>
    </location>
</feature>
<feature type="binding site" evidence="22">
    <location>
        <position position="321"/>
    </location>
    <ligand>
        <name>Ca(2+)</name>
        <dbReference type="ChEBI" id="CHEBI:29108"/>
    </ligand>
</feature>
<dbReference type="Gene3D" id="6.10.250.2180">
    <property type="match status" value="1"/>
</dbReference>
<dbReference type="Pfam" id="PF00520">
    <property type="entry name" value="Ion_trans"/>
    <property type="match status" value="4"/>
</dbReference>
<dbReference type="FunFam" id="1.10.287.70:FF:000009">
    <property type="entry name" value="Voltage-dependent L-type calcium channel subunit alpha"/>
    <property type="match status" value="1"/>
</dbReference>
<dbReference type="Gene3D" id="6.10.250.2500">
    <property type="match status" value="1"/>
</dbReference>
<keyword evidence="10 24" id="KW-0851">Voltage-gated channel</keyword>
<comment type="function">
    <text evidence="19">Voltage-sensitive calcium channels (VSCC) mediate the entry of calcium ions into excitable cells and are also involved in a variety of calcium-dependent processes, including muscle contraction, hormone or neurotransmitter release, gene expression, cell motility, cell division and cell death. The isoform alpha-1F gives rise to L-type calcium currents. Long-lasting (L-type) calcium channels belong to the 'high-voltage activated' (HVA) group. They are blocked by dihydropyridines (DHP), phenylalkylamines, and by benzothiazepines. Activates at more negative voltages and does not undergo calcium-dependent inactivation (CDI), due to incoming calcium ions, during depolarization.</text>
</comment>
<evidence type="ECO:0000256" key="8">
    <source>
        <dbReference type="ARBA" id="ARBA00022737"/>
    </source>
</evidence>
<keyword evidence="17" id="KW-0844">Vision</keyword>
<keyword evidence="11 26" id="KW-1133">Transmembrane helix</keyword>
<feature type="transmembrane region" description="Helical" evidence="26">
    <location>
        <begin position="1349"/>
        <end position="1373"/>
    </location>
</feature>
<feature type="transmembrane region" description="Helical" evidence="26">
    <location>
        <begin position="124"/>
        <end position="144"/>
    </location>
</feature>
<gene>
    <name evidence="28" type="ORF">E5288_WYG013418</name>
</gene>
<evidence type="ECO:0000256" key="24">
    <source>
        <dbReference type="RuleBase" id="RU003808"/>
    </source>
</evidence>
<feature type="region of interest" description="Disordered" evidence="25">
    <location>
        <begin position="1"/>
        <end position="60"/>
    </location>
</feature>
<evidence type="ECO:0000256" key="6">
    <source>
        <dbReference type="ARBA" id="ARBA00022692"/>
    </source>
</evidence>
<dbReference type="PANTHER" id="PTHR45628">
    <property type="entry name" value="VOLTAGE-DEPENDENT CALCIUM CHANNEL TYPE A SUBUNIT ALPHA-1"/>
    <property type="match status" value="1"/>
</dbReference>
<feature type="transmembrane region" description="Helical" evidence="26">
    <location>
        <begin position="481"/>
        <end position="499"/>
    </location>
</feature>
<dbReference type="InterPro" id="IPR005821">
    <property type="entry name" value="Ion_trans_dom"/>
</dbReference>
<dbReference type="PANTHER" id="PTHR45628:SF2">
    <property type="entry name" value="VOLTAGE-DEPENDENT L-TYPE CALCIUM CHANNEL SUBUNIT ALPHA-1F"/>
    <property type="match status" value="1"/>
</dbReference>
<feature type="transmembrane region" description="Helical" evidence="26">
    <location>
        <begin position="1163"/>
        <end position="1182"/>
    </location>
</feature>
<feature type="transmembrane region" description="Helical" evidence="26">
    <location>
        <begin position="849"/>
        <end position="869"/>
    </location>
</feature>
<dbReference type="Gene3D" id="1.10.287.70">
    <property type="match status" value="4"/>
</dbReference>
<dbReference type="FunFam" id="1.20.120.350:FF:000010">
    <property type="entry name" value="Voltage-dependent L-type calcium channel subunit alpha"/>
    <property type="match status" value="1"/>
</dbReference>
<feature type="transmembrane region" description="Helical" evidence="26">
    <location>
        <begin position="514"/>
        <end position="532"/>
    </location>
</feature>
<feature type="transmembrane region" description="Helical" evidence="26">
    <location>
        <begin position="1052"/>
        <end position="1077"/>
    </location>
</feature>
<dbReference type="FunFam" id="1.10.238.10:FF:000063">
    <property type="entry name" value="Voltage-dependent N-type calcium channel subunit alpha"/>
    <property type="match status" value="1"/>
</dbReference>
<evidence type="ECO:0000256" key="3">
    <source>
        <dbReference type="ARBA" id="ARBA00022568"/>
    </source>
</evidence>
<dbReference type="FunFam" id="1.10.287.70:FF:000148">
    <property type="entry name" value="Voltage-dependent L-type calcium channel subunit alpha"/>
    <property type="match status" value="1"/>
</dbReference>
<dbReference type="InterPro" id="IPR050599">
    <property type="entry name" value="VDCC_alpha-1_subunit"/>
</dbReference>
<dbReference type="FunFam" id="1.20.120.350:FF:000001">
    <property type="entry name" value="Voltage-dependent L-type calcium channel subunit alpha"/>
    <property type="match status" value="1"/>
</dbReference>
<evidence type="ECO:0000256" key="1">
    <source>
        <dbReference type="ARBA" id="ARBA00004141"/>
    </source>
</evidence>
<dbReference type="PRINTS" id="PR01630">
    <property type="entry name" value="LVDCCALPHA1"/>
</dbReference>
<dbReference type="InterPro" id="IPR014873">
    <property type="entry name" value="VDCC_a1su_IQ"/>
</dbReference>
<evidence type="ECO:0000256" key="13">
    <source>
        <dbReference type="ARBA" id="ARBA00023136"/>
    </source>
</evidence>
<keyword evidence="9 22" id="KW-0106">Calcium</keyword>
<feature type="transmembrane region" description="Helical" evidence="26">
    <location>
        <begin position="610"/>
        <end position="629"/>
    </location>
</feature>
<keyword evidence="5 24" id="KW-0107">Calcium channel</keyword>
<feature type="binding site" evidence="22">
    <location>
        <position position="662"/>
    </location>
    <ligand>
        <name>Ca(2+)</name>
        <dbReference type="ChEBI" id="CHEBI:29108"/>
    </ligand>
</feature>
<dbReference type="FunFam" id="1.20.120.350:FF:000020">
    <property type="entry name" value="Voltage-dependent L-type calcium channel subunit alpha"/>
    <property type="match status" value="1"/>
</dbReference>
<dbReference type="Pfam" id="PF08763">
    <property type="entry name" value="Ca_chan_IQ"/>
    <property type="match status" value="1"/>
</dbReference>
<keyword evidence="3 24" id="KW-0109">Calcium transport</keyword>
<evidence type="ECO:0000256" key="7">
    <source>
        <dbReference type="ARBA" id="ARBA00022723"/>
    </source>
</evidence>
<feature type="transmembrane region" description="Helical" evidence="26">
    <location>
        <begin position="927"/>
        <end position="956"/>
    </location>
</feature>
<dbReference type="Proteomes" id="UP000322234">
    <property type="component" value="Unassembled WGS sequence"/>
</dbReference>
<feature type="transmembrane region" description="Helical" evidence="26">
    <location>
        <begin position="1130"/>
        <end position="1151"/>
    </location>
</feature>
<feature type="transmembrane region" description="Helical" evidence="26">
    <location>
        <begin position="307"/>
        <end position="328"/>
    </location>
</feature>
<accession>A0A6B0SBP7</accession>
<dbReference type="InterPro" id="IPR005446">
    <property type="entry name" value="VDCC_L_a1su"/>
</dbReference>
<evidence type="ECO:0000256" key="4">
    <source>
        <dbReference type="ARBA" id="ARBA00022606"/>
    </source>
</evidence>
<dbReference type="GO" id="GO:0007601">
    <property type="term" value="P:visual perception"/>
    <property type="evidence" value="ECO:0007669"/>
    <property type="project" value="UniProtKB-KW"/>
</dbReference>
<feature type="compositionally biased region" description="Basic residues" evidence="25">
    <location>
        <begin position="48"/>
        <end position="59"/>
    </location>
</feature>
<feature type="compositionally biased region" description="Polar residues" evidence="25">
    <location>
        <begin position="1594"/>
        <end position="1603"/>
    </location>
</feature>
<evidence type="ECO:0000256" key="14">
    <source>
        <dbReference type="ARBA" id="ARBA00023157"/>
    </source>
</evidence>
<feature type="transmembrane region" description="Helical" evidence="26">
    <location>
        <begin position="340"/>
        <end position="362"/>
    </location>
</feature>
<comment type="caution">
    <text evidence="28">The sequence shown here is derived from an EMBL/GenBank/DDBJ whole genome shotgun (WGS) entry which is preliminary data.</text>
</comment>
<evidence type="ECO:0000256" key="11">
    <source>
        <dbReference type="ARBA" id="ARBA00022989"/>
    </source>
</evidence>
<keyword evidence="7 22" id="KW-0479">Metal-binding</keyword>
<keyword evidence="12" id="KW-0406">Ion transport</keyword>
<evidence type="ECO:0000256" key="25">
    <source>
        <dbReference type="SAM" id="MobiDB-lite"/>
    </source>
</evidence>
<comment type="subunit">
    <text evidence="21">Voltage-dependent calcium channels are multisubunit complexes, consisting of alpha-1, alpha-2, beta and delta subunits in a 1:1:1:1 ratio. The channel activity is directed by the pore-forming and voltage-sensitive alpha-1 subunit. In many cases, this subunit is sufficient to generate voltage-sensitive calcium channel activity. The auxiliary subunits beta and alpha-2/delta linked by a disulfide bridge regulate the channel activity. Interacts (via IQ domain) with CABP4; in a calcium independent manner.</text>
</comment>
<feature type="glycosylation site" description="N-linked (GlcNAc...) asparagine" evidence="23">
    <location>
        <position position="286"/>
    </location>
</feature>
<evidence type="ECO:0000256" key="9">
    <source>
        <dbReference type="ARBA" id="ARBA00022837"/>
    </source>
</evidence>
<feature type="compositionally biased region" description="Polar residues" evidence="25">
    <location>
        <begin position="1723"/>
        <end position="1734"/>
    </location>
</feature>
<evidence type="ECO:0000256" key="20">
    <source>
        <dbReference type="ARBA" id="ARBA00061406"/>
    </source>
</evidence>
<keyword evidence="29" id="KW-1185">Reference proteome</keyword>
<dbReference type="Pfam" id="PF16905">
    <property type="entry name" value="GPHH"/>
    <property type="match status" value="1"/>
</dbReference>
<evidence type="ECO:0000256" key="10">
    <source>
        <dbReference type="ARBA" id="ARBA00022882"/>
    </source>
</evidence>
<evidence type="ECO:0000256" key="18">
    <source>
        <dbReference type="ARBA" id="ARBA00036634"/>
    </source>
</evidence>
<feature type="binding site" evidence="22">
    <location>
        <position position="1025"/>
    </location>
    <ligand>
        <name>Ca(2+)</name>
        <dbReference type="ChEBI" id="CHEBI:29108"/>
    </ligand>
</feature>
<dbReference type="PRINTS" id="PR00167">
    <property type="entry name" value="CACHANNEL"/>
</dbReference>
<protein>
    <recommendedName>
        <fullName evidence="24">Voltage-dependent L-type calcium channel subunit alpha</fullName>
    </recommendedName>
</protein>
<dbReference type="InterPro" id="IPR031649">
    <property type="entry name" value="GPHH_dom"/>
</dbReference>
<sequence length="1871" mass="208125">MSASEGGKDTTPEPSPANGTGPGPEWGLCPGPPASDGEISGASGLGTPKRKTQHSKHKTVAVASAQRSPRALFCLTLANPLRRPFDILILLTIFANCVALGVYIPFPEDDSNTANHNLEQVEYVFLVIFTVETVLKIVAYGLVLHPSAYIRNGWNLLDFIIVVVGLFSVLLEQGPGRPGDTPHMGGKPGGFDVKALRAFRVLRPLRLVSGVPSLHIVLNSIMKALVPLLHIALLVLFVIIIYAIIGLELFLGRMHKTCYFLGSDVEAEEDPSPCASSGSGRACTLNQTECRGRWAGPNGGITNFDNFFFAMLTVFQCITMEGWTDVLYWMQDAMGYELPWVYFVSLVIFGSFFVLNLVLGVLSGEFSKEREKAKARGDFQKLREKQQLEEDLRGYLDWITQAEELDMEDPSAAGNFGSVAEEGLAGHRRQSQPSPLPASRPSGQVQVSDLCQWAPCPHSRRLRRANRGLRASCRRAVKSNACYWAVLLLVFLNTLTIASEHHGQPFWLTQIQEYANKVLLCLFTVEMLLKLYGLGPSVYVSSFFNRFDCFVVCGGILETTLVEVGAMQPLGISVLRCVRLLRIFKVTRHWASLSNLVASLLNSMKSIASLLLLLFLFIIIFSLLGMQLFGGKFNFDQTHTKRSTFDTFPQALLTVFQILTGEDWNVVMYDGIMAYGGPFFPGMLVCVYFIILFICGNYILLNVFLAIAVDNLASGDAGTDKDKGRSVLTTVTPSSTSLAYLIQSLTVTAHTTPYISLPREKITEETPQENGALEVVPKEKVVPIPEGSAFFCLSQTNPLRKACHTLIHHHIFTNLILVFIILSSVSLAAEDPIRAHSFRNHILGYFDYAFTSIFTVEILLKMTVFGAFLHRGSFCRSWFNLLDLLVVSVSLISFGIHSSAISVVKILRVLRVLRPLRAINRAKGLKHVVQCVFVAIRTIGNIMIVTTLLQFMFACIGVQLFKGKFYSCTDEAKHTPQECKGSFLVYPDGDVSRPLVRERLWVNSDFNFDNVLSAMMALFTVSTFEGWPALLYKAIDANAEDKGPIYNYHVEISVFFIVYIIIIAFFMMNIFVGFVIITFRAQGEQEYQDCELDKNQRQCVEYALKAQPLRRYIPKNPHQYRVWATVNSAAFEYLMFLLILLNTVALAMQHYEQTAPFNYAMDILNMVFTGLFTVEMVLKIIAFKPKHYFTDAWNTFDALIVVGSVVDIAVTEVNSSEDSSRISITFFRLFRVMRLVKLLSKGEGIRTLLWTFIKSFQALPYVALLIAMIFFIYAVIGMQMFGKVALQDGTQINRNNNFQTFPQAVLLLFRCATGEAWQEIMLASLPGSRCDPESDFGPGEEFSCGSNFAIAYFISFFMLCAFLIINLFVAVIMDNFDYLTRDWSILGPHHLDEFKRIWSEYDPGAKGRIKHLDVVALLRRIQPPLGFGKLCPHRVACKRLVAMNMPLNSDGTVTFNATLFALVRTSLKIKTEGNLEQANQELRIVIKKIWKRMKQKLLDEVIPPADEEEVTVGKFYATFLIQDYFRKFRRRKEKGLLGTEAPPSTSSALQALMGSQPPSRRSSVISVSLPAGDRPPDSLSPGPSDDDGGAPNSRQSNVPQSGSHAHRRSSGVLIFTIPEEGSSQSKATKGQERQDEQEEVLSQHSGHDTLSYLDEQAGAPPRPILLPSHRPQRYVDGHQAPRRRLLPPTPAGRKPSFTIQCLRRQGSCEDLPIPGTYHRGRNSGPSRAQGSWATPPQRGRLLYAPLLLVEEGAAGEGYIGKSSSPLHTFTCLHVPGTHSDPSHGKRGSADSLVEAVLISEGLGLFARDPRFVALAKQEIADACRLTLDEMDSAASDLLAQGTSSLYSDEESILSRFDEEDLGDEMACVHAL</sequence>
<dbReference type="GO" id="GO:0098703">
    <property type="term" value="P:calcium ion import across plasma membrane"/>
    <property type="evidence" value="ECO:0007669"/>
    <property type="project" value="TreeGrafter"/>
</dbReference>
<organism evidence="28 29">
    <name type="scientific">Bos mutus</name>
    <name type="common">wild yak</name>
    <dbReference type="NCBI Taxonomy" id="72004"/>
    <lineage>
        <taxon>Eukaryota</taxon>
        <taxon>Metazoa</taxon>
        <taxon>Chordata</taxon>
        <taxon>Craniata</taxon>
        <taxon>Vertebrata</taxon>
        <taxon>Euteleostomi</taxon>
        <taxon>Mammalia</taxon>
        <taxon>Eutheria</taxon>
        <taxon>Laurasiatheria</taxon>
        <taxon>Artiodactyla</taxon>
        <taxon>Ruminantia</taxon>
        <taxon>Pecora</taxon>
        <taxon>Bovidae</taxon>
        <taxon>Bovinae</taxon>
        <taxon>Bos</taxon>
    </lineage>
</organism>
<feature type="compositionally biased region" description="Low complexity" evidence="25">
    <location>
        <begin position="1577"/>
        <end position="1593"/>
    </location>
</feature>
<keyword evidence="8" id="KW-0677">Repeat</keyword>
<dbReference type="SMART" id="SM01062">
    <property type="entry name" value="Ca_chan_IQ"/>
    <property type="match status" value="1"/>
</dbReference>
<feature type="transmembrane region" description="Helical" evidence="26">
    <location>
        <begin position="1258"/>
        <end position="1276"/>
    </location>
</feature>
<feature type="region of interest" description="Disordered" evidence="25">
    <location>
        <begin position="1536"/>
        <end position="1697"/>
    </location>
</feature>
<feature type="transmembrane region" description="Helical" evidence="26">
    <location>
        <begin position="228"/>
        <end position="251"/>
    </location>
</feature>
<evidence type="ECO:0000256" key="26">
    <source>
        <dbReference type="SAM" id="Phobius"/>
    </source>
</evidence>
<comment type="catalytic activity">
    <reaction evidence="18">
        <text>Ca(2+)(in) = Ca(2+)(out)</text>
        <dbReference type="Rhea" id="RHEA:29671"/>
        <dbReference type="ChEBI" id="CHEBI:29108"/>
    </reaction>
</comment>
<feature type="compositionally biased region" description="Low complexity" evidence="25">
    <location>
        <begin position="1555"/>
        <end position="1568"/>
    </location>
</feature>
<feature type="transmembrane region" description="Helical" evidence="26">
    <location>
        <begin position="811"/>
        <end position="829"/>
    </location>
</feature>